<evidence type="ECO:0000259" key="3">
    <source>
        <dbReference type="PROSITE" id="PS50110"/>
    </source>
</evidence>
<dbReference type="PANTHER" id="PTHR43214">
    <property type="entry name" value="TWO-COMPONENT RESPONSE REGULATOR"/>
    <property type="match status" value="1"/>
</dbReference>
<dbReference type="InterPro" id="IPR011006">
    <property type="entry name" value="CheY-like_superfamily"/>
</dbReference>
<dbReference type="Gene3D" id="3.40.50.2300">
    <property type="match status" value="1"/>
</dbReference>
<evidence type="ECO:0000256" key="2">
    <source>
        <dbReference type="PROSITE-ProRule" id="PRU00169"/>
    </source>
</evidence>
<protein>
    <submittedName>
        <fullName evidence="4">Response regulator receiver domain-containing protein</fullName>
    </submittedName>
</protein>
<evidence type="ECO:0000313" key="5">
    <source>
        <dbReference type="Proteomes" id="UP000198607"/>
    </source>
</evidence>
<dbReference type="EMBL" id="FNCY01000019">
    <property type="protein sequence ID" value="SDI45119.1"/>
    <property type="molecule type" value="Genomic_DNA"/>
</dbReference>
<dbReference type="InterPro" id="IPR001789">
    <property type="entry name" value="Sig_transdc_resp-reg_receiver"/>
</dbReference>
<feature type="domain" description="Response regulatory" evidence="3">
    <location>
        <begin position="2"/>
        <end position="118"/>
    </location>
</feature>
<name>A0A1G8KP27_9RHOO</name>
<dbReference type="STRING" id="83767.SAMN05660652_03455"/>
<evidence type="ECO:0000313" key="4">
    <source>
        <dbReference type="EMBL" id="SDI45119.1"/>
    </source>
</evidence>
<evidence type="ECO:0000256" key="1">
    <source>
        <dbReference type="ARBA" id="ARBA00023125"/>
    </source>
</evidence>
<organism evidence="4 5">
    <name type="scientific">Propionivibrio dicarboxylicus</name>
    <dbReference type="NCBI Taxonomy" id="83767"/>
    <lineage>
        <taxon>Bacteria</taxon>
        <taxon>Pseudomonadati</taxon>
        <taxon>Pseudomonadota</taxon>
        <taxon>Betaproteobacteria</taxon>
        <taxon>Rhodocyclales</taxon>
        <taxon>Rhodocyclaceae</taxon>
        <taxon>Propionivibrio</taxon>
    </lineage>
</organism>
<reference evidence="4 5" key="1">
    <citation type="submission" date="2016-10" db="EMBL/GenBank/DDBJ databases">
        <authorList>
            <person name="de Groot N.N."/>
        </authorList>
    </citation>
    <scope>NUCLEOTIDE SEQUENCE [LARGE SCALE GENOMIC DNA]</scope>
    <source>
        <strain evidence="4 5">DSM 5885</strain>
    </source>
</reference>
<dbReference type="PANTHER" id="PTHR43214:SF43">
    <property type="entry name" value="TWO-COMPONENT RESPONSE REGULATOR"/>
    <property type="match status" value="1"/>
</dbReference>
<dbReference type="PROSITE" id="PS50110">
    <property type="entry name" value="RESPONSE_REGULATORY"/>
    <property type="match status" value="1"/>
</dbReference>
<keyword evidence="1" id="KW-0238">DNA-binding</keyword>
<keyword evidence="5" id="KW-1185">Reference proteome</keyword>
<dbReference type="InterPro" id="IPR039420">
    <property type="entry name" value="WalR-like"/>
</dbReference>
<sequence length="145" mass="16122">MKLLLVEDSRLLRERLRGMIRAIPGCEIVAEADTELDARLRVDQQRPDVVVLDLRLRGGSGLSVLDYVKARLPDVIIIVLTNYGDAEYRARCLDLGADYFFDKSRDIDTFLGVLGELQLRLFAPAEEAAGATRTTIGAAEEREAT</sequence>
<proteinExistence type="predicted"/>
<dbReference type="AlphaFoldDB" id="A0A1G8KP27"/>
<dbReference type="SUPFAM" id="SSF52172">
    <property type="entry name" value="CheY-like"/>
    <property type="match status" value="1"/>
</dbReference>
<dbReference type="GO" id="GO:0003677">
    <property type="term" value="F:DNA binding"/>
    <property type="evidence" value="ECO:0007669"/>
    <property type="project" value="UniProtKB-KW"/>
</dbReference>
<dbReference type="RefSeq" id="WP_091939444.1">
    <property type="nucleotide sequence ID" value="NZ_FNCY01000019.1"/>
</dbReference>
<gene>
    <name evidence="4" type="ORF">SAMN05660652_03455</name>
</gene>
<accession>A0A1G8KP27</accession>
<dbReference type="Pfam" id="PF00072">
    <property type="entry name" value="Response_reg"/>
    <property type="match status" value="1"/>
</dbReference>
<keyword evidence="2" id="KW-0597">Phosphoprotein</keyword>
<dbReference type="InterPro" id="IPR058245">
    <property type="entry name" value="NreC/VraR/RcsB-like_REC"/>
</dbReference>
<dbReference type="CDD" id="cd17535">
    <property type="entry name" value="REC_NarL-like"/>
    <property type="match status" value="1"/>
</dbReference>
<feature type="modified residue" description="4-aspartylphosphate" evidence="2">
    <location>
        <position position="53"/>
    </location>
</feature>
<dbReference type="Proteomes" id="UP000198607">
    <property type="component" value="Unassembled WGS sequence"/>
</dbReference>
<dbReference type="OrthoDB" id="9152510at2"/>
<dbReference type="GO" id="GO:0000160">
    <property type="term" value="P:phosphorelay signal transduction system"/>
    <property type="evidence" value="ECO:0007669"/>
    <property type="project" value="InterPro"/>
</dbReference>
<dbReference type="SMART" id="SM00448">
    <property type="entry name" value="REC"/>
    <property type="match status" value="1"/>
</dbReference>